<proteinExistence type="predicted"/>
<dbReference type="AlphaFoldDB" id="A0A4Z1R568"/>
<evidence type="ECO:0000256" key="1">
    <source>
        <dbReference type="SAM" id="MobiDB-lite"/>
    </source>
</evidence>
<dbReference type="RefSeq" id="WP_134673070.1">
    <property type="nucleotide sequence ID" value="NZ_SPUH01000001.1"/>
</dbReference>
<dbReference type="Proteomes" id="UP000298681">
    <property type="component" value="Unassembled WGS sequence"/>
</dbReference>
<evidence type="ECO:0000313" key="2">
    <source>
        <dbReference type="EMBL" id="TKS53685.1"/>
    </source>
</evidence>
<accession>A0A4Z1R568</accession>
<feature type="region of interest" description="Disordered" evidence="1">
    <location>
        <begin position="1"/>
        <end position="63"/>
    </location>
</feature>
<protein>
    <submittedName>
        <fullName evidence="2">Uncharacterized protein</fullName>
    </submittedName>
</protein>
<reference evidence="2 3" key="1">
    <citation type="submission" date="2019-01" db="EMBL/GenBank/DDBJ databases">
        <authorList>
            <person name="Zhang S."/>
        </authorList>
    </citation>
    <scope>NUCLEOTIDE SEQUENCE [LARGE SCALE GENOMIC DNA]</scope>
    <source>
        <strain evidence="2 3">1626</strain>
    </source>
</reference>
<name>A0A4Z1R568_9GAMM</name>
<dbReference type="EMBL" id="SPUH01000001">
    <property type="protein sequence ID" value="TKS53685.1"/>
    <property type="molecule type" value="Genomic_DNA"/>
</dbReference>
<comment type="caution">
    <text evidence="2">The sequence shown here is derived from an EMBL/GenBank/DDBJ whole genome shotgun (WGS) entry which is preliminary data.</text>
</comment>
<sequence>MTPDIPRKETPAGNDADKSGYAERTPRDGDDARNVGVPYRRDPDHGGLDRKPEDSADTAADEG</sequence>
<feature type="compositionally biased region" description="Basic and acidic residues" evidence="1">
    <location>
        <begin position="1"/>
        <end position="54"/>
    </location>
</feature>
<evidence type="ECO:0000313" key="3">
    <source>
        <dbReference type="Proteomes" id="UP000298681"/>
    </source>
</evidence>
<organism evidence="2 3">
    <name type="scientific">Luteimonas yindakuii</name>
    <dbReference type="NCBI Taxonomy" id="2565782"/>
    <lineage>
        <taxon>Bacteria</taxon>
        <taxon>Pseudomonadati</taxon>
        <taxon>Pseudomonadota</taxon>
        <taxon>Gammaproteobacteria</taxon>
        <taxon>Lysobacterales</taxon>
        <taxon>Lysobacteraceae</taxon>
        <taxon>Luteimonas</taxon>
    </lineage>
</organism>
<gene>
    <name evidence="2" type="ORF">E4582_02125</name>
</gene>
<keyword evidence="3" id="KW-1185">Reference proteome</keyword>